<dbReference type="InterPro" id="IPR048361">
    <property type="entry name" value="Vps52_C"/>
</dbReference>
<dbReference type="GO" id="GO:0000938">
    <property type="term" value="C:GARP complex"/>
    <property type="evidence" value="ECO:0007669"/>
    <property type="project" value="TreeGrafter"/>
</dbReference>
<dbReference type="InterPro" id="IPR007258">
    <property type="entry name" value="Vps52"/>
</dbReference>
<dbReference type="GO" id="GO:0005524">
    <property type="term" value="F:ATP binding"/>
    <property type="evidence" value="ECO:0007669"/>
    <property type="project" value="InterPro"/>
</dbReference>
<evidence type="ECO:0000256" key="4">
    <source>
        <dbReference type="ARBA" id="ARBA00022927"/>
    </source>
</evidence>
<name>A0A9P8RRZ0_9PEZI</name>
<evidence type="ECO:0000259" key="7">
    <source>
        <dbReference type="SMART" id="SM01340"/>
    </source>
</evidence>
<dbReference type="Pfam" id="PF04129">
    <property type="entry name" value="Vps52_CC"/>
    <property type="match status" value="1"/>
</dbReference>
<dbReference type="AlphaFoldDB" id="A0A9P8RRZ0"/>
<evidence type="ECO:0000256" key="3">
    <source>
        <dbReference type="ARBA" id="ARBA00022448"/>
    </source>
</evidence>
<dbReference type="PANTHER" id="PTHR14190">
    <property type="entry name" value="SUPPRESSOR OF ACTIN MUTATIONS 2/VACUOLAR PROTEIN SORTING 52"/>
    <property type="match status" value="1"/>
</dbReference>
<dbReference type="Gene3D" id="3.30.230.10">
    <property type="match status" value="1"/>
</dbReference>
<feature type="region of interest" description="Disordered" evidence="6">
    <location>
        <begin position="1"/>
        <end position="89"/>
    </location>
</feature>
<reference evidence="8" key="1">
    <citation type="submission" date="2021-03" db="EMBL/GenBank/DDBJ databases">
        <title>Comparative genomics and phylogenomic investigation of the class Geoglossomycetes provide insights into ecological specialization and systematics.</title>
        <authorList>
            <person name="Melie T."/>
            <person name="Pirro S."/>
            <person name="Miller A.N."/>
            <person name="Quandt A."/>
        </authorList>
    </citation>
    <scope>NUCLEOTIDE SEQUENCE</scope>
    <source>
        <strain evidence="8">CAQ_001_2017</strain>
    </source>
</reference>
<keyword evidence="3" id="KW-0813">Transport</keyword>
<dbReference type="Pfam" id="PF01119">
    <property type="entry name" value="DNA_mis_repair"/>
    <property type="match status" value="1"/>
</dbReference>
<dbReference type="GO" id="GO:0006298">
    <property type="term" value="P:mismatch repair"/>
    <property type="evidence" value="ECO:0007669"/>
    <property type="project" value="InterPro"/>
</dbReference>
<dbReference type="GO" id="GO:0005829">
    <property type="term" value="C:cytosol"/>
    <property type="evidence" value="ECO:0007669"/>
    <property type="project" value="GOC"/>
</dbReference>
<dbReference type="PANTHER" id="PTHR14190:SF7">
    <property type="entry name" value="VACUOLAR PROTEIN SORTING-ASSOCIATED PROTEIN 52 HOMOLOG"/>
    <property type="match status" value="1"/>
</dbReference>
<feature type="compositionally biased region" description="Polar residues" evidence="6">
    <location>
        <begin position="67"/>
        <end position="80"/>
    </location>
</feature>
<dbReference type="Proteomes" id="UP000750711">
    <property type="component" value="Unassembled WGS sequence"/>
</dbReference>
<evidence type="ECO:0000256" key="5">
    <source>
        <dbReference type="ARBA" id="ARBA00023034"/>
    </source>
</evidence>
<dbReference type="InterPro" id="IPR020568">
    <property type="entry name" value="Ribosomal_Su5_D2-typ_SF"/>
</dbReference>
<dbReference type="GO" id="GO:0019905">
    <property type="term" value="F:syntaxin binding"/>
    <property type="evidence" value="ECO:0007669"/>
    <property type="project" value="TreeGrafter"/>
</dbReference>
<dbReference type="SMART" id="SM01340">
    <property type="entry name" value="DNA_mis_repair"/>
    <property type="match status" value="1"/>
</dbReference>
<dbReference type="Pfam" id="PF20655">
    <property type="entry name" value="Vps52_C"/>
    <property type="match status" value="1"/>
</dbReference>
<keyword evidence="9" id="KW-1185">Reference proteome</keyword>
<dbReference type="GO" id="GO:0032456">
    <property type="term" value="P:endocytic recycling"/>
    <property type="evidence" value="ECO:0007669"/>
    <property type="project" value="TreeGrafter"/>
</dbReference>
<dbReference type="Gene3D" id="3.30.565.10">
    <property type="entry name" value="Histidine kinase-like ATPase, C-terminal domain"/>
    <property type="match status" value="1"/>
</dbReference>
<organism evidence="8 9">
    <name type="scientific">Trichoglossum hirsutum</name>
    <dbReference type="NCBI Taxonomy" id="265104"/>
    <lineage>
        <taxon>Eukaryota</taxon>
        <taxon>Fungi</taxon>
        <taxon>Dikarya</taxon>
        <taxon>Ascomycota</taxon>
        <taxon>Pezizomycotina</taxon>
        <taxon>Geoglossomycetes</taxon>
        <taxon>Geoglossales</taxon>
        <taxon>Geoglossaceae</taxon>
        <taxon>Trichoglossum</taxon>
    </lineage>
</organism>
<keyword evidence="4" id="KW-0653">Protein transport</keyword>
<sequence>MWLDRFSAQSTPSGSPPPPQNRSYSPASRRPSHLAPLALPARPFSPRSSSLSLASNVSTSSLPATSRPPNGSTLRQSVTNAPDGAADPLGVLQKIMGTPLRSKGAERSGNPSGSPAMSQAVEDVDFGDLSLQEFVRLNDEPPTARNIVHAYSALSAEEYEKEKDKFEDLHRSILACDEVLKSVETYLTSFQTDLGAVSSEIETLQSRSIALNRKLENRKNVEKLLGPAVEDISIPPSIIRKISEGSVDEDWVKALEEVEERSRAVEMKLRDQRNMKALDDVKPLLENLIKKAVERARDQIVSQIKGLRSPNINAQVIQQQSFIKYKALYAFLDRHHPKLAEGIGQAYINTMRWYYLTHFTRYCKALEKMKLYVMDKYDVLGQDEPPRRNNLLQGTKTTATPHDPYNLGRRIDTLKTANPMALSAYLAGEDKSMHYLEVPFRSFNLALVDNASAEYSFLTEYFSPNTYHQVSRKFNEIFEPTFALGQTLTKTLTEATVDCLGVLLCVRLNQHFAFELQRRKIPAVDSYINGTNMLLWPRFQIVMDMHCESLRRATAASSSRGATSNLLLSPSNSAKQSAAPHFLTQRFGQFLQGILALSSEAGDDEPVSSSLGRLRSDFEAFLTKLSKSIGESRKRERFLFNNYSLVLTIIGDTDGKLAEEQKEHFEQLKQAFSDERCLGVMRSAKRCVTSRPIRRVPQPSTVPVKRVDKDGQYQGNRRPFNVRFKDHGLQAIEVQDNGGGISPDSYESVALKHYTSKISTYADLDSLQTFGFRGEALSSLCAFSNVHIITARSDEAPKGTKLEFEMSGKLKETSVVASQKGTTVVAEKLFGNLPVRRRELERNIKREYGKVLGILNAYACISTGVKFSVSNHMVKGKKTIAFATKSNLTTRENIANVFGAKTLTALLPLDLKLEIQPTQSTQKQTNTLDEGSREVRILGHISRPIVGEGRQMPDRQMFFVNSRPCGQPQVAKAFNEVYKSYNVSQSPFIFADLRLNEDLYDVNVSPDKRTILLHDQNALLESLK</sequence>
<dbReference type="InterPro" id="IPR014762">
    <property type="entry name" value="DNA_mismatch_repair_CS"/>
</dbReference>
<dbReference type="InterPro" id="IPR002099">
    <property type="entry name" value="MutL/Mlh/PMS"/>
</dbReference>
<evidence type="ECO:0000256" key="2">
    <source>
        <dbReference type="ARBA" id="ARBA00008180"/>
    </source>
</evidence>
<dbReference type="SUPFAM" id="SSF55874">
    <property type="entry name" value="ATPase domain of HSP90 chaperone/DNA topoisomerase II/histidine kinase"/>
    <property type="match status" value="1"/>
</dbReference>
<comment type="subcellular location">
    <subcellularLocation>
        <location evidence="1">Golgi apparatus</location>
        <location evidence="1">trans-Golgi network</location>
    </subcellularLocation>
</comment>
<feature type="non-terminal residue" evidence="8">
    <location>
        <position position="1024"/>
    </location>
</feature>
<evidence type="ECO:0000313" key="8">
    <source>
        <dbReference type="EMBL" id="KAH0563284.1"/>
    </source>
</evidence>
<evidence type="ECO:0000256" key="1">
    <source>
        <dbReference type="ARBA" id="ARBA00004601"/>
    </source>
</evidence>
<dbReference type="CDD" id="cd03484">
    <property type="entry name" value="MutL_Trans_hPMS_2_like"/>
    <property type="match status" value="1"/>
</dbReference>
<evidence type="ECO:0000313" key="9">
    <source>
        <dbReference type="Proteomes" id="UP000750711"/>
    </source>
</evidence>
<feature type="compositionally biased region" description="Low complexity" evidence="6">
    <location>
        <begin position="38"/>
        <end position="63"/>
    </location>
</feature>
<evidence type="ECO:0000256" key="6">
    <source>
        <dbReference type="SAM" id="MobiDB-lite"/>
    </source>
</evidence>
<feature type="domain" description="DNA mismatch repair protein S5" evidence="7">
    <location>
        <begin position="894"/>
        <end position="1024"/>
    </location>
</feature>
<proteinExistence type="inferred from homology"/>
<dbReference type="GO" id="GO:0061982">
    <property type="term" value="P:meiosis I cell cycle process"/>
    <property type="evidence" value="ECO:0007669"/>
    <property type="project" value="UniProtKB-ARBA"/>
</dbReference>
<dbReference type="SUPFAM" id="SSF54211">
    <property type="entry name" value="Ribosomal protein S5 domain 2-like"/>
    <property type="match status" value="1"/>
</dbReference>
<dbReference type="GO" id="GO:0030983">
    <property type="term" value="F:mismatched DNA binding"/>
    <property type="evidence" value="ECO:0007669"/>
    <property type="project" value="InterPro"/>
</dbReference>
<dbReference type="NCBIfam" id="TIGR00585">
    <property type="entry name" value="mutl"/>
    <property type="match status" value="1"/>
</dbReference>
<dbReference type="GO" id="GO:0042147">
    <property type="term" value="P:retrograde transport, endosome to Golgi"/>
    <property type="evidence" value="ECO:0007669"/>
    <property type="project" value="TreeGrafter"/>
</dbReference>
<dbReference type="InterPro" id="IPR048319">
    <property type="entry name" value="Vps52_CC"/>
</dbReference>
<keyword evidence="5" id="KW-0333">Golgi apparatus</keyword>
<dbReference type="InterPro" id="IPR014721">
    <property type="entry name" value="Ribsml_uS5_D2-typ_fold_subgr"/>
</dbReference>
<dbReference type="GO" id="GO:0006896">
    <property type="term" value="P:Golgi to vacuole transport"/>
    <property type="evidence" value="ECO:0007669"/>
    <property type="project" value="TreeGrafter"/>
</dbReference>
<accession>A0A9P8RRZ0</accession>
<dbReference type="InterPro" id="IPR013507">
    <property type="entry name" value="DNA_mismatch_S5_2-like"/>
</dbReference>
<gene>
    <name evidence="8" type="ORF">GP486_002155</name>
</gene>
<comment type="similarity">
    <text evidence="2">Belongs to the VPS52 family.</text>
</comment>
<dbReference type="EMBL" id="JAGHQM010000225">
    <property type="protein sequence ID" value="KAH0563284.1"/>
    <property type="molecule type" value="Genomic_DNA"/>
</dbReference>
<dbReference type="GO" id="GO:0015031">
    <property type="term" value="P:protein transport"/>
    <property type="evidence" value="ECO:0007669"/>
    <property type="project" value="UniProtKB-KW"/>
</dbReference>
<protein>
    <recommendedName>
        <fullName evidence="7">DNA mismatch repair protein S5 domain-containing protein</fullName>
    </recommendedName>
</protein>
<comment type="caution">
    <text evidence="8">The sequence shown here is derived from an EMBL/GenBank/DDBJ whole genome shotgun (WGS) entry which is preliminary data.</text>
</comment>
<dbReference type="InterPro" id="IPR036890">
    <property type="entry name" value="HATPase_C_sf"/>
</dbReference>
<dbReference type="PROSITE" id="PS00058">
    <property type="entry name" value="DNA_MISMATCH_REPAIR_1"/>
    <property type="match status" value="1"/>
</dbReference>